<keyword evidence="3" id="KW-1185">Reference proteome</keyword>
<reference evidence="2" key="1">
    <citation type="journal article" date="2023" name="Mol. Phylogenet. Evol.">
        <title>Genome-scale phylogeny and comparative genomics of the fungal order Sordariales.</title>
        <authorList>
            <person name="Hensen N."/>
            <person name="Bonometti L."/>
            <person name="Westerberg I."/>
            <person name="Brannstrom I.O."/>
            <person name="Guillou S."/>
            <person name="Cros-Aarteil S."/>
            <person name="Calhoun S."/>
            <person name="Haridas S."/>
            <person name="Kuo A."/>
            <person name="Mondo S."/>
            <person name="Pangilinan J."/>
            <person name="Riley R."/>
            <person name="LaButti K."/>
            <person name="Andreopoulos B."/>
            <person name="Lipzen A."/>
            <person name="Chen C."/>
            <person name="Yan M."/>
            <person name="Daum C."/>
            <person name="Ng V."/>
            <person name="Clum A."/>
            <person name="Steindorff A."/>
            <person name="Ohm R.A."/>
            <person name="Martin F."/>
            <person name="Silar P."/>
            <person name="Natvig D.O."/>
            <person name="Lalanne C."/>
            <person name="Gautier V."/>
            <person name="Ament-Velasquez S.L."/>
            <person name="Kruys A."/>
            <person name="Hutchinson M.I."/>
            <person name="Powell A.J."/>
            <person name="Barry K."/>
            <person name="Miller A.N."/>
            <person name="Grigoriev I.V."/>
            <person name="Debuchy R."/>
            <person name="Gladieux P."/>
            <person name="Hiltunen Thoren M."/>
            <person name="Johannesson H."/>
        </authorList>
    </citation>
    <scope>NUCLEOTIDE SEQUENCE</scope>
    <source>
        <strain evidence="2">CBS 314.62</strain>
    </source>
</reference>
<reference evidence="2" key="2">
    <citation type="submission" date="2023-06" db="EMBL/GenBank/DDBJ databases">
        <authorList>
            <consortium name="Lawrence Berkeley National Laboratory"/>
            <person name="Haridas S."/>
            <person name="Hensen N."/>
            <person name="Bonometti L."/>
            <person name="Westerberg I."/>
            <person name="Brannstrom I.O."/>
            <person name="Guillou S."/>
            <person name="Cros-Aarteil S."/>
            <person name="Calhoun S."/>
            <person name="Kuo A."/>
            <person name="Mondo S."/>
            <person name="Pangilinan J."/>
            <person name="Riley R."/>
            <person name="Labutti K."/>
            <person name="Andreopoulos B."/>
            <person name="Lipzen A."/>
            <person name="Chen C."/>
            <person name="Yanf M."/>
            <person name="Daum C."/>
            <person name="Ng V."/>
            <person name="Clum A."/>
            <person name="Steindorff A."/>
            <person name="Ohm R."/>
            <person name="Martin F."/>
            <person name="Silar P."/>
            <person name="Natvig D."/>
            <person name="Lalanne C."/>
            <person name="Gautier V."/>
            <person name="Ament-Velasquez S.L."/>
            <person name="Kruys A."/>
            <person name="Hutchinson M.I."/>
            <person name="Powell A.J."/>
            <person name="Barry K."/>
            <person name="Miller A.N."/>
            <person name="Grigoriev I.V."/>
            <person name="Debuchy R."/>
            <person name="Gladieux P."/>
            <person name="Thoren M.H."/>
            <person name="Johannesson H."/>
        </authorList>
    </citation>
    <scope>NUCLEOTIDE SEQUENCE</scope>
    <source>
        <strain evidence="2">CBS 314.62</strain>
    </source>
</reference>
<feature type="signal peptide" evidence="1">
    <location>
        <begin position="1"/>
        <end position="25"/>
    </location>
</feature>
<evidence type="ECO:0000313" key="3">
    <source>
        <dbReference type="Proteomes" id="UP001270362"/>
    </source>
</evidence>
<dbReference type="EMBL" id="JAULSO010000002">
    <property type="protein sequence ID" value="KAK3688719.1"/>
    <property type="molecule type" value="Genomic_DNA"/>
</dbReference>
<proteinExistence type="predicted"/>
<name>A0AAE0X9T8_9PEZI</name>
<dbReference type="AlphaFoldDB" id="A0AAE0X9T8"/>
<organism evidence="2 3">
    <name type="scientific">Podospora appendiculata</name>
    <dbReference type="NCBI Taxonomy" id="314037"/>
    <lineage>
        <taxon>Eukaryota</taxon>
        <taxon>Fungi</taxon>
        <taxon>Dikarya</taxon>
        <taxon>Ascomycota</taxon>
        <taxon>Pezizomycotina</taxon>
        <taxon>Sordariomycetes</taxon>
        <taxon>Sordariomycetidae</taxon>
        <taxon>Sordariales</taxon>
        <taxon>Podosporaceae</taxon>
        <taxon>Podospora</taxon>
    </lineage>
</organism>
<comment type="caution">
    <text evidence="2">The sequence shown here is derived from an EMBL/GenBank/DDBJ whole genome shotgun (WGS) entry which is preliminary data.</text>
</comment>
<accession>A0AAE0X9T8</accession>
<gene>
    <name evidence="2" type="ORF">B0T22DRAFT_490347</name>
</gene>
<keyword evidence="1" id="KW-0732">Signal</keyword>
<dbReference type="Proteomes" id="UP001270362">
    <property type="component" value="Unassembled WGS sequence"/>
</dbReference>
<feature type="chain" id="PRO_5042013986" evidence="1">
    <location>
        <begin position="26"/>
        <end position="408"/>
    </location>
</feature>
<evidence type="ECO:0000313" key="2">
    <source>
        <dbReference type="EMBL" id="KAK3688719.1"/>
    </source>
</evidence>
<dbReference type="PROSITE" id="PS51257">
    <property type="entry name" value="PROKAR_LIPOPROTEIN"/>
    <property type="match status" value="1"/>
</dbReference>
<protein>
    <submittedName>
        <fullName evidence="2">Uncharacterized protein</fullName>
    </submittedName>
</protein>
<evidence type="ECO:0000256" key="1">
    <source>
        <dbReference type="SAM" id="SignalP"/>
    </source>
</evidence>
<sequence>MSSFKMGIAALRIAVLLQFVSFAIAASSSCTAVPSVSSCVSSITSKISRTASASKWCSSVLGCPVPTTTTLTGTVTTTSTTTVTESYTFEDIGTETTTTHTVSWTDTTTQAVATVTTRPTWTVEKFSVTTIKPKKRWDPDENALEARATATTSVCQSGAQESACSCLYPCAGPVTKDSRKTQKVIETETTYYITTNYVTVTYDEYDARPTTETFPYTWTTTKAILATHTRTIKCTPSVSNPSFYLSATISPLPTPLAFNAKYVRVEPTFDWISDIFIPQYTRYKADATLFTLDAKGRLVTPTAYGDRFSATDDFNSFEPFYFLSRKFVQDRLPYWPYIVCELLEPSGRFDGGYKELDCHGTGFWPLKVFQFCPEYLRYYPFGTILGTELSETSPDCFQVTYLVVPACG</sequence>